<keyword evidence="3 7" id="KW-1133">Transmembrane helix</keyword>
<evidence type="ECO:0000256" key="3">
    <source>
        <dbReference type="ARBA" id="ARBA00022989"/>
    </source>
</evidence>
<feature type="compositionally biased region" description="Basic and acidic residues" evidence="6">
    <location>
        <begin position="578"/>
        <end position="588"/>
    </location>
</feature>
<organism evidence="9 10">
    <name type="scientific">Immersiella caudata</name>
    <dbReference type="NCBI Taxonomy" id="314043"/>
    <lineage>
        <taxon>Eukaryota</taxon>
        <taxon>Fungi</taxon>
        <taxon>Dikarya</taxon>
        <taxon>Ascomycota</taxon>
        <taxon>Pezizomycotina</taxon>
        <taxon>Sordariomycetes</taxon>
        <taxon>Sordariomycetidae</taxon>
        <taxon>Sordariales</taxon>
        <taxon>Lasiosphaeriaceae</taxon>
        <taxon>Immersiella</taxon>
    </lineage>
</organism>
<dbReference type="PANTHER" id="PTHR28538">
    <property type="entry name" value="INTEGRAL INNER NUCLEAR MEMBRANE PROTEIN IMA1"/>
    <property type="match status" value="1"/>
</dbReference>
<evidence type="ECO:0000256" key="7">
    <source>
        <dbReference type="SAM" id="Phobius"/>
    </source>
</evidence>
<comment type="subcellular location">
    <subcellularLocation>
        <location evidence="1">Nucleus inner membrane</location>
        <topology evidence="1">Multi-pass membrane protein</topology>
    </subcellularLocation>
</comment>
<reference evidence="9" key="1">
    <citation type="submission" date="2023-06" db="EMBL/GenBank/DDBJ databases">
        <title>Genome-scale phylogeny and comparative genomics of the fungal order Sordariales.</title>
        <authorList>
            <consortium name="Lawrence Berkeley National Laboratory"/>
            <person name="Hensen N."/>
            <person name="Bonometti L."/>
            <person name="Westerberg I."/>
            <person name="Brannstrom I.O."/>
            <person name="Guillou S."/>
            <person name="Cros-Aarteil S."/>
            <person name="Calhoun S."/>
            <person name="Haridas S."/>
            <person name="Kuo A."/>
            <person name="Mondo S."/>
            <person name="Pangilinan J."/>
            <person name="Riley R."/>
            <person name="Labutti K."/>
            <person name="Andreopoulos B."/>
            <person name="Lipzen A."/>
            <person name="Chen C."/>
            <person name="Yanf M."/>
            <person name="Daum C."/>
            <person name="Ng V."/>
            <person name="Clum A."/>
            <person name="Steindorff A."/>
            <person name="Ohm R."/>
            <person name="Martin F."/>
            <person name="Silar P."/>
            <person name="Natvig D."/>
            <person name="Lalanne C."/>
            <person name="Gautier V."/>
            <person name="Ament-Velasquez S.L."/>
            <person name="Kruys A."/>
            <person name="Hutchinson M.I."/>
            <person name="Powell A.J."/>
            <person name="Barry K."/>
            <person name="Miller A.N."/>
            <person name="Grigoriev I.V."/>
            <person name="Debuchy R."/>
            <person name="Gladieux P."/>
            <person name="Thoren M.H."/>
            <person name="Johannesson H."/>
        </authorList>
    </citation>
    <scope>NUCLEOTIDE SEQUENCE</scope>
    <source>
        <strain evidence="9">CBS 606.72</strain>
    </source>
</reference>
<dbReference type="Pfam" id="PF09779">
    <property type="entry name" value="Ima1_N"/>
    <property type="match status" value="1"/>
</dbReference>
<dbReference type="GO" id="GO:0044732">
    <property type="term" value="C:mitotic spindle pole body"/>
    <property type="evidence" value="ECO:0007669"/>
    <property type="project" value="TreeGrafter"/>
</dbReference>
<dbReference type="GO" id="GO:0071765">
    <property type="term" value="P:nuclear inner membrane organization"/>
    <property type="evidence" value="ECO:0007669"/>
    <property type="project" value="InterPro"/>
</dbReference>
<keyword evidence="5" id="KW-0539">Nucleus</keyword>
<feature type="region of interest" description="Disordered" evidence="6">
    <location>
        <begin position="375"/>
        <end position="435"/>
    </location>
</feature>
<feature type="compositionally biased region" description="Low complexity" evidence="6">
    <location>
        <begin position="514"/>
        <end position="530"/>
    </location>
</feature>
<evidence type="ECO:0000256" key="1">
    <source>
        <dbReference type="ARBA" id="ARBA00004473"/>
    </source>
</evidence>
<evidence type="ECO:0000256" key="6">
    <source>
        <dbReference type="SAM" id="MobiDB-lite"/>
    </source>
</evidence>
<keyword evidence="10" id="KW-1185">Reference proteome</keyword>
<evidence type="ECO:0000259" key="8">
    <source>
        <dbReference type="Pfam" id="PF09779"/>
    </source>
</evidence>
<dbReference type="InterPro" id="IPR018617">
    <property type="entry name" value="Ima1_N"/>
</dbReference>
<evidence type="ECO:0000313" key="9">
    <source>
        <dbReference type="EMBL" id="KAK0626334.1"/>
    </source>
</evidence>
<name>A0AA39X2Z1_9PEZI</name>
<feature type="transmembrane region" description="Helical" evidence="7">
    <location>
        <begin position="274"/>
        <end position="294"/>
    </location>
</feature>
<dbReference type="AlphaFoldDB" id="A0AA39X2Z1"/>
<dbReference type="GO" id="GO:0034506">
    <property type="term" value="C:chromosome, centromeric core domain"/>
    <property type="evidence" value="ECO:0007669"/>
    <property type="project" value="TreeGrafter"/>
</dbReference>
<dbReference type="Proteomes" id="UP001175000">
    <property type="component" value="Unassembled WGS sequence"/>
</dbReference>
<dbReference type="GO" id="GO:0034992">
    <property type="term" value="C:microtubule organizing center attachment site"/>
    <property type="evidence" value="ECO:0007669"/>
    <property type="project" value="TreeGrafter"/>
</dbReference>
<feature type="domain" description="Ima1 N-terminal" evidence="8">
    <location>
        <begin position="10"/>
        <end position="137"/>
    </location>
</feature>
<feature type="compositionally biased region" description="Polar residues" evidence="6">
    <location>
        <begin position="454"/>
        <end position="467"/>
    </location>
</feature>
<dbReference type="PANTHER" id="PTHR28538:SF1">
    <property type="entry name" value="INTEGRAL INNER NUCLEAR MEMBRANE PROTEIN IMA1"/>
    <property type="match status" value="1"/>
</dbReference>
<evidence type="ECO:0000256" key="5">
    <source>
        <dbReference type="ARBA" id="ARBA00023242"/>
    </source>
</evidence>
<keyword evidence="2 7" id="KW-0812">Transmembrane</keyword>
<gene>
    <name evidence="9" type="ORF">B0T14DRAFT_424101</name>
</gene>
<comment type="caution">
    <text evidence="9">The sequence shown here is derived from an EMBL/GenBank/DDBJ whole genome shotgun (WGS) entry which is preliminary data.</text>
</comment>
<accession>A0AA39X2Z1</accession>
<evidence type="ECO:0000256" key="2">
    <source>
        <dbReference type="ARBA" id="ARBA00022692"/>
    </source>
</evidence>
<feature type="region of interest" description="Disordered" evidence="6">
    <location>
        <begin position="448"/>
        <end position="473"/>
    </location>
</feature>
<feature type="transmembrane region" description="Helical" evidence="7">
    <location>
        <begin position="218"/>
        <end position="236"/>
    </location>
</feature>
<feature type="compositionally biased region" description="Low complexity" evidence="6">
    <location>
        <begin position="379"/>
        <end position="393"/>
    </location>
</feature>
<proteinExistence type="predicted"/>
<feature type="transmembrane region" description="Helical" evidence="7">
    <location>
        <begin position="306"/>
        <end position="323"/>
    </location>
</feature>
<evidence type="ECO:0000256" key="4">
    <source>
        <dbReference type="ARBA" id="ARBA00023136"/>
    </source>
</evidence>
<evidence type="ECO:0000313" key="10">
    <source>
        <dbReference type="Proteomes" id="UP001175000"/>
    </source>
</evidence>
<protein>
    <submittedName>
        <fullName evidence="9">Ima1 N-terminal domain-containing protein</fullName>
    </submittedName>
</protein>
<dbReference type="EMBL" id="JAULSU010000002">
    <property type="protein sequence ID" value="KAK0626334.1"/>
    <property type="molecule type" value="Genomic_DNA"/>
</dbReference>
<sequence length="599" mass="67504">MPRLNRTRCLSCFYCGRKTSIPNDGKTRSFNCTNCEATNYLDKDGQITDPPVATDTVATPAKFAVPRSTQSPPSSPTGAIFCDTCLTNQHLLRASLAQYLPEPDDPEYGQREKDFYRFRNAQEKRYPQICAACEPKVRDRLEQAAYTAKTDVLRRMIDRSAGSRNQNKPGGLLRAFDTAGRFLWILGLVLQLCWHVSVLETLFLESDEVIQANDDERFIANILSLAGPLLGVLPATDTLMRLSTLTTLLSVWWNPRFAQVFRGFTRHINGISRWYVYQILAVTIRVLLQSFPVLTEPDPSLLKTQFVGHLVVAGFAILIFVLGSRSIRIDMAPLFRAKQPVVLRERLERLEQHDRPKAPSSSKLDETKSISELLDEISRSPPSNRSRSPSPISDQGSPFRAHKPRPRPQAQPYSSNPNGFDFDDLHLTPPPAPLQYSDEMDWSPTQSKHRAFNTAGQRQTAGFNESPVSPDRGPFWYRVPPAPRSPAQRATANMVNQPWIRRGPAAQQQENSPFSSSFRGTAGTTGTSRAPAEENEDGSNARYRGVNFREARFFPPTNQEDPRNSLLDMFGQNLNLSEEERRREEAKGRSGGWFRFGSR</sequence>
<feature type="region of interest" description="Disordered" evidence="6">
    <location>
        <begin position="504"/>
        <end position="599"/>
    </location>
</feature>
<feature type="transmembrane region" description="Helical" evidence="7">
    <location>
        <begin position="182"/>
        <end position="198"/>
    </location>
</feature>
<dbReference type="InterPro" id="IPR042321">
    <property type="entry name" value="Ima1"/>
</dbReference>
<keyword evidence="4 7" id="KW-0472">Membrane</keyword>
<dbReference type="GO" id="GO:0005637">
    <property type="term" value="C:nuclear inner membrane"/>
    <property type="evidence" value="ECO:0007669"/>
    <property type="project" value="UniProtKB-SubCell"/>
</dbReference>